<comment type="caution">
    <text evidence="3">The sequence shown here is derived from an EMBL/GenBank/DDBJ whole genome shotgun (WGS) entry which is preliminary data.</text>
</comment>
<organism evidence="3 4">
    <name type="scientific">Acetivibrio straminisolvens JCM 21531</name>
    <dbReference type="NCBI Taxonomy" id="1294263"/>
    <lineage>
        <taxon>Bacteria</taxon>
        <taxon>Bacillati</taxon>
        <taxon>Bacillota</taxon>
        <taxon>Clostridia</taxon>
        <taxon>Eubacteriales</taxon>
        <taxon>Oscillospiraceae</taxon>
        <taxon>Acetivibrio</taxon>
    </lineage>
</organism>
<reference evidence="3" key="1">
    <citation type="journal article" date="2014" name="Genome Announc.">
        <title>Draft Genome Sequence of Clostridium straminisolvens Strain JCM 21531T, Isolated from a Cellulose-Degrading Bacterial Community.</title>
        <authorList>
            <person name="Yuki M."/>
            <person name="Oshima K."/>
            <person name="Suda W."/>
            <person name="Sakamoto M."/>
            <person name="Kitamura K."/>
            <person name="Iida T."/>
            <person name="Hattori M."/>
            <person name="Ohkuma M."/>
        </authorList>
    </citation>
    <scope>NUCLEOTIDE SEQUENCE [LARGE SCALE GENOMIC DNA]</scope>
    <source>
        <strain evidence="3">JCM 21531</strain>
    </source>
</reference>
<evidence type="ECO:0000313" key="3">
    <source>
        <dbReference type="EMBL" id="GAE89130.1"/>
    </source>
</evidence>
<dbReference type="Pfam" id="PF05636">
    <property type="entry name" value="HIGH_NTase1"/>
    <property type="match status" value="1"/>
</dbReference>
<accession>W4V6T7</accession>
<dbReference type="GO" id="GO:0006400">
    <property type="term" value="P:tRNA modification"/>
    <property type="evidence" value="ECO:0007669"/>
    <property type="project" value="UniProtKB-UniRule"/>
</dbReference>
<evidence type="ECO:0000313" key="4">
    <source>
        <dbReference type="Proteomes" id="UP000019109"/>
    </source>
</evidence>
<dbReference type="GO" id="GO:0005524">
    <property type="term" value="F:ATP binding"/>
    <property type="evidence" value="ECO:0007669"/>
    <property type="project" value="UniProtKB-KW"/>
</dbReference>
<protein>
    <recommendedName>
        <fullName evidence="2">tRNA(Met) cytidine acetate ligase</fullName>
        <ecNumber evidence="2">6.3.4.-</ecNumber>
    </recommendedName>
</protein>
<dbReference type="EMBL" id="BAVR01000031">
    <property type="protein sequence ID" value="GAE89130.1"/>
    <property type="molecule type" value="Genomic_DNA"/>
</dbReference>
<evidence type="ECO:0000256" key="2">
    <source>
        <dbReference type="HAMAP-Rule" id="MF_01539"/>
    </source>
</evidence>
<name>W4V6T7_9FIRM</name>
<dbReference type="Proteomes" id="UP000019109">
    <property type="component" value="Unassembled WGS sequence"/>
</dbReference>
<dbReference type="InterPro" id="IPR014729">
    <property type="entry name" value="Rossmann-like_a/b/a_fold"/>
</dbReference>
<comment type="function">
    <text evidence="2">Catalyzes the formation of N(4)-acetylcytidine (ac(4)C) at the wobble position of elongator tRNA(Met), using acetate and ATP as substrates. First activates an acetate ion to form acetyladenylate (Ac-AMP) and then transfers the acetyl group to tRNA to form ac(4)C34.</text>
</comment>
<dbReference type="OrthoDB" id="9769796at2"/>
<dbReference type="InterPro" id="IPR008513">
    <property type="entry name" value="tRNA(Met)_cyd_acetate_ligase"/>
</dbReference>
<dbReference type="PANTHER" id="PTHR37825:SF1">
    <property type="entry name" value="TRNA(MET) CYTIDINE ACETATE LIGASE"/>
    <property type="match status" value="1"/>
</dbReference>
<gene>
    <name evidence="2" type="primary">tmcAL</name>
    <name evidence="3" type="ORF">JCM21531_2627</name>
</gene>
<keyword evidence="2" id="KW-0067">ATP-binding</keyword>
<feature type="binding site" evidence="2">
    <location>
        <begin position="194"/>
        <end position="195"/>
    </location>
    <ligand>
        <name>ATP</name>
        <dbReference type="ChEBI" id="CHEBI:30616"/>
    </ligand>
</feature>
<dbReference type="NCBIfam" id="NF010191">
    <property type="entry name" value="PRK13670.1"/>
    <property type="match status" value="1"/>
</dbReference>
<dbReference type="PANTHER" id="PTHR37825">
    <property type="entry name" value="TRNA(MET) CYTIDINE ACETATE LIGASE"/>
    <property type="match status" value="1"/>
</dbReference>
<keyword evidence="2" id="KW-0820">tRNA-binding</keyword>
<dbReference type="Gene3D" id="3.40.50.620">
    <property type="entry name" value="HUPs"/>
    <property type="match status" value="1"/>
</dbReference>
<dbReference type="EC" id="6.3.4.-" evidence="2"/>
<dbReference type="STRING" id="1294263.JCM21531_2627"/>
<sequence length="419" mass="46652">MKVLGLIVEYNPFHNGHLYHLEESKKTSGADFAVCVMSGNFIQRGEPAIVNKWARAKMALSSGIDLVIELPLACAMASAEYFASGAVRILNDIGIVDYICFGSEHGDVAELDYIAQILVDEPEAYKSYLKKELDKGLSYPAARESALKKYAALKTISDINISEIIASSNNILGIEYLKALKRIKSNITPLTIKRINNDYNTENITGSISSASSIRKYISTKNLSSSDNVLATTLPKSSIDVLFEEIHAGRGPIFKEDFYPIITSLIRKMTPEQLKVFAYVSEGLENRIKSAADAAGTYEELIEGICTRRYTRTRVQRILMGILMGVTSEDINMLSRFDSPQYARILGFNSKGKQLLSQIKKKSSIPLVLKTADFIKSCDPVLKRKLELESLSTDLYVMCYKNPAFRKAGQEFTQNIIIM</sequence>
<keyword evidence="2" id="KW-0963">Cytoplasm</keyword>
<feature type="binding site" evidence="2">
    <location>
        <position position="102"/>
    </location>
    <ligand>
        <name>ATP</name>
        <dbReference type="ChEBI" id="CHEBI:30616"/>
    </ligand>
</feature>
<keyword evidence="2" id="KW-0436">Ligase</keyword>
<keyword evidence="4" id="KW-1185">Reference proteome</keyword>
<proteinExistence type="inferred from homology"/>
<comment type="catalytic activity">
    <reaction evidence="2">
        <text>cytidine(34) in elongator tRNA(Met) + acetate + ATP = N(4)-acetylcytidine(34) in elongator tRNA(Met) + AMP + diphosphate</text>
        <dbReference type="Rhea" id="RHEA:58144"/>
        <dbReference type="Rhea" id="RHEA-COMP:10693"/>
        <dbReference type="Rhea" id="RHEA-COMP:10694"/>
        <dbReference type="ChEBI" id="CHEBI:30089"/>
        <dbReference type="ChEBI" id="CHEBI:30616"/>
        <dbReference type="ChEBI" id="CHEBI:33019"/>
        <dbReference type="ChEBI" id="CHEBI:74900"/>
        <dbReference type="ChEBI" id="CHEBI:82748"/>
        <dbReference type="ChEBI" id="CHEBI:456215"/>
    </reaction>
</comment>
<evidence type="ECO:0000256" key="1">
    <source>
        <dbReference type="ARBA" id="ARBA00022694"/>
    </source>
</evidence>
<keyword evidence="2" id="KW-0694">RNA-binding</keyword>
<comment type="similarity">
    <text evidence="2">Belongs to the TmcAL family.</text>
</comment>
<dbReference type="RefSeq" id="WP_038289286.1">
    <property type="nucleotide sequence ID" value="NZ_BAVR01000031.1"/>
</dbReference>
<comment type="subcellular location">
    <subcellularLocation>
        <location evidence="2">Cytoplasm</location>
    </subcellularLocation>
</comment>
<dbReference type="GO" id="GO:0000049">
    <property type="term" value="F:tRNA binding"/>
    <property type="evidence" value="ECO:0007669"/>
    <property type="project" value="UniProtKB-KW"/>
</dbReference>
<dbReference type="GO" id="GO:0016879">
    <property type="term" value="F:ligase activity, forming carbon-nitrogen bonds"/>
    <property type="evidence" value="ECO:0007669"/>
    <property type="project" value="UniProtKB-UniRule"/>
</dbReference>
<feature type="binding site" evidence="2">
    <location>
        <position position="169"/>
    </location>
    <ligand>
        <name>ATP</name>
        <dbReference type="ChEBI" id="CHEBI:30616"/>
    </ligand>
</feature>
<dbReference type="AlphaFoldDB" id="W4V6T7"/>
<dbReference type="SUPFAM" id="SSF52374">
    <property type="entry name" value="Nucleotidylyl transferase"/>
    <property type="match status" value="1"/>
</dbReference>
<feature type="binding site" evidence="2">
    <location>
        <begin position="7"/>
        <end position="20"/>
    </location>
    <ligand>
        <name>ATP</name>
        <dbReference type="ChEBI" id="CHEBI:30616"/>
    </ligand>
</feature>
<dbReference type="GO" id="GO:0005737">
    <property type="term" value="C:cytoplasm"/>
    <property type="evidence" value="ECO:0007669"/>
    <property type="project" value="UniProtKB-SubCell"/>
</dbReference>
<keyword evidence="1 2" id="KW-0819">tRNA processing</keyword>
<dbReference type="HAMAP" id="MF_01539">
    <property type="entry name" value="TmcAL"/>
    <property type="match status" value="1"/>
</dbReference>
<keyword evidence="2" id="KW-0547">Nucleotide-binding</keyword>